<dbReference type="AlphaFoldDB" id="A0A9P5YRF5"/>
<comment type="caution">
    <text evidence="1">The sequence shown here is derived from an EMBL/GenBank/DDBJ whole genome shotgun (WGS) entry which is preliminary data.</text>
</comment>
<feature type="non-terminal residue" evidence="1">
    <location>
        <position position="102"/>
    </location>
</feature>
<evidence type="ECO:0000313" key="1">
    <source>
        <dbReference type="EMBL" id="KAF9474482.1"/>
    </source>
</evidence>
<dbReference type="Proteomes" id="UP000807469">
    <property type="component" value="Unassembled WGS sequence"/>
</dbReference>
<name>A0A9P5YRF5_9AGAR</name>
<protein>
    <submittedName>
        <fullName evidence="1">Uncharacterized protein</fullName>
    </submittedName>
</protein>
<gene>
    <name evidence="1" type="ORF">BDN70DRAFT_915316</name>
</gene>
<proteinExistence type="predicted"/>
<evidence type="ECO:0000313" key="2">
    <source>
        <dbReference type="Proteomes" id="UP000807469"/>
    </source>
</evidence>
<dbReference type="EMBL" id="MU155377">
    <property type="protein sequence ID" value="KAF9474482.1"/>
    <property type="molecule type" value="Genomic_DNA"/>
</dbReference>
<keyword evidence="2" id="KW-1185">Reference proteome</keyword>
<accession>A0A9P5YRF5</accession>
<reference evidence="1" key="1">
    <citation type="submission" date="2020-11" db="EMBL/GenBank/DDBJ databases">
        <authorList>
            <consortium name="DOE Joint Genome Institute"/>
            <person name="Ahrendt S."/>
            <person name="Riley R."/>
            <person name="Andreopoulos W."/>
            <person name="Labutti K."/>
            <person name="Pangilinan J."/>
            <person name="Ruiz-Duenas F.J."/>
            <person name="Barrasa J.M."/>
            <person name="Sanchez-Garcia M."/>
            <person name="Camarero S."/>
            <person name="Miyauchi S."/>
            <person name="Serrano A."/>
            <person name="Linde D."/>
            <person name="Babiker R."/>
            <person name="Drula E."/>
            <person name="Ayuso-Fernandez I."/>
            <person name="Pacheco R."/>
            <person name="Padilla G."/>
            <person name="Ferreira P."/>
            <person name="Barriuso J."/>
            <person name="Kellner H."/>
            <person name="Castanera R."/>
            <person name="Alfaro M."/>
            <person name="Ramirez L."/>
            <person name="Pisabarro A.G."/>
            <person name="Kuo A."/>
            <person name="Tritt A."/>
            <person name="Lipzen A."/>
            <person name="He G."/>
            <person name="Yan M."/>
            <person name="Ng V."/>
            <person name="Cullen D."/>
            <person name="Martin F."/>
            <person name="Rosso M.-N."/>
            <person name="Henrissat B."/>
            <person name="Hibbett D."/>
            <person name="Martinez A.T."/>
            <person name="Grigoriev I.V."/>
        </authorList>
    </citation>
    <scope>NUCLEOTIDE SEQUENCE</scope>
    <source>
        <strain evidence="1">CIRM-BRFM 674</strain>
    </source>
</reference>
<sequence>MLRLFIHLFYSYGLHELQLRLRNAAHFNFISGRCSGVGPLFALCQFKICLGRNGDTSLSESAKAILRKRVIRIREVEMLQHNGGGYNVHIRDARFEDTWMKL</sequence>
<organism evidence="1 2">
    <name type="scientific">Pholiota conissans</name>
    <dbReference type="NCBI Taxonomy" id="109636"/>
    <lineage>
        <taxon>Eukaryota</taxon>
        <taxon>Fungi</taxon>
        <taxon>Dikarya</taxon>
        <taxon>Basidiomycota</taxon>
        <taxon>Agaricomycotina</taxon>
        <taxon>Agaricomycetes</taxon>
        <taxon>Agaricomycetidae</taxon>
        <taxon>Agaricales</taxon>
        <taxon>Agaricineae</taxon>
        <taxon>Strophariaceae</taxon>
        <taxon>Pholiota</taxon>
    </lineage>
</organism>